<dbReference type="PANTHER" id="PTHR43537">
    <property type="entry name" value="TRANSCRIPTIONAL REGULATOR, GNTR FAMILY"/>
    <property type="match status" value="1"/>
</dbReference>
<dbReference type="Proteomes" id="UP000282957">
    <property type="component" value="Unassembled WGS sequence"/>
</dbReference>
<dbReference type="InterPro" id="IPR011711">
    <property type="entry name" value="GntR_C"/>
</dbReference>
<dbReference type="Gene3D" id="1.20.120.530">
    <property type="entry name" value="GntR ligand-binding domain-like"/>
    <property type="match status" value="1"/>
</dbReference>
<dbReference type="EMBL" id="SACL01000006">
    <property type="protein sequence ID" value="RVT95372.1"/>
    <property type="molecule type" value="Genomic_DNA"/>
</dbReference>
<evidence type="ECO:0000256" key="1">
    <source>
        <dbReference type="ARBA" id="ARBA00023015"/>
    </source>
</evidence>
<dbReference type="InterPro" id="IPR008920">
    <property type="entry name" value="TF_FadR/GntR_C"/>
</dbReference>
<dbReference type="InterPro" id="IPR036388">
    <property type="entry name" value="WH-like_DNA-bd_sf"/>
</dbReference>
<dbReference type="SUPFAM" id="SSF46785">
    <property type="entry name" value="Winged helix' DNA-binding domain"/>
    <property type="match status" value="1"/>
</dbReference>
<evidence type="ECO:0000313" key="5">
    <source>
        <dbReference type="EMBL" id="RVT95372.1"/>
    </source>
</evidence>
<evidence type="ECO:0000256" key="2">
    <source>
        <dbReference type="ARBA" id="ARBA00023125"/>
    </source>
</evidence>
<keyword evidence="1" id="KW-0805">Transcription regulation</keyword>
<dbReference type="SMART" id="SM00345">
    <property type="entry name" value="HTH_GNTR"/>
    <property type="match status" value="1"/>
</dbReference>
<dbReference type="InterPro" id="IPR036390">
    <property type="entry name" value="WH_DNA-bd_sf"/>
</dbReference>
<dbReference type="PRINTS" id="PR00033">
    <property type="entry name" value="HTHASNC"/>
</dbReference>
<reference evidence="5 6" key="1">
    <citation type="submission" date="2019-01" db="EMBL/GenBank/DDBJ databases">
        <authorList>
            <person name="Chen W.-M."/>
        </authorList>
    </citation>
    <scope>NUCLEOTIDE SEQUENCE [LARGE SCALE GENOMIC DNA]</scope>
    <source>
        <strain evidence="5 6">CCP-6</strain>
    </source>
</reference>
<dbReference type="InterPro" id="IPR000485">
    <property type="entry name" value="AsnC-type_HTH_dom"/>
</dbReference>
<proteinExistence type="predicted"/>
<name>A0A437MCL0_9PROT</name>
<dbReference type="GO" id="GO:0043565">
    <property type="term" value="F:sequence-specific DNA binding"/>
    <property type="evidence" value="ECO:0007669"/>
    <property type="project" value="InterPro"/>
</dbReference>
<dbReference type="PANTHER" id="PTHR43537:SF24">
    <property type="entry name" value="GLUCONATE OPERON TRANSCRIPTIONAL REPRESSOR"/>
    <property type="match status" value="1"/>
</dbReference>
<dbReference type="Gene3D" id="1.10.10.10">
    <property type="entry name" value="Winged helix-like DNA-binding domain superfamily/Winged helix DNA-binding domain"/>
    <property type="match status" value="1"/>
</dbReference>
<feature type="domain" description="HTH gntR-type" evidence="4">
    <location>
        <begin position="12"/>
        <end position="79"/>
    </location>
</feature>
<keyword evidence="3" id="KW-0804">Transcription</keyword>
<accession>A0A437MCL0</accession>
<evidence type="ECO:0000256" key="3">
    <source>
        <dbReference type="ARBA" id="ARBA00023163"/>
    </source>
</evidence>
<comment type="caution">
    <text evidence="5">The sequence shown here is derived from an EMBL/GenBank/DDBJ whole genome shotgun (WGS) entry which is preliminary data.</text>
</comment>
<dbReference type="Pfam" id="PF07729">
    <property type="entry name" value="FCD"/>
    <property type="match status" value="1"/>
</dbReference>
<gene>
    <name evidence="5" type="ORF">EOD42_17470</name>
</gene>
<dbReference type="AlphaFoldDB" id="A0A437MCL0"/>
<dbReference type="PROSITE" id="PS50949">
    <property type="entry name" value="HTH_GNTR"/>
    <property type="match status" value="1"/>
</dbReference>
<dbReference type="GO" id="GO:0003700">
    <property type="term" value="F:DNA-binding transcription factor activity"/>
    <property type="evidence" value="ECO:0007669"/>
    <property type="project" value="InterPro"/>
</dbReference>
<dbReference type="OrthoDB" id="9812290at2"/>
<evidence type="ECO:0000313" key="6">
    <source>
        <dbReference type="Proteomes" id="UP000282957"/>
    </source>
</evidence>
<dbReference type="Pfam" id="PF00392">
    <property type="entry name" value="GntR"/>
    <property type="match status" value="1"/>
</dbReference>
<keyword evidence="2" id="KW-0238">DNA-binding</keyword>
<dbReference type="InterPro" id="IPR000524">
    <property type="entry name" value="Tscrpt_reg_HTH_GntR"/>
</dbReference>
<dbReference type="PRINTS" id="PR00035">
    <property type="entry name" value="HTHGNTR"/>
</dbReference>
<dbReference type="RefSeq" id="WP_127788857.1">
    <property type="nucleotide sequence ID" value="NZ_SACL01000006.1"/>
</dbReference>
<dbReference type="SMART" id="SM00895">
    <property type="entry name" value="FCD"/>
    <property type="match status" value="1"/>
</dbReference>
<evidence type="ECO:0000259" key="4">
    <source>
        <dbReference type="PROSITE" id="PS50949"/>
    </source>
</evidence>
<organism evidence="5 6">
    <name type="scientific">Rhodovarius crocodyli</name>
    <dbReference type="NCBI Taxonomy" id="1979269"/>
    <lineage>
        <taxon>Bacteria</taxon>
        <taxon>Pseudomonadati</taxon>
        <taxon>Pseudomonadota</taxon>
        <taxon>Alphaproteobacteria</taxon>
        <taxon>Acetobacterales</taxon>
        <taxon>Roseomonadaceae</taxon>
        <taxon>Rhodovarius</taxon>
    </lineage>
</organism>
<sequence>MDMIPCASREGLTLRQQAEDALRTAIATGRFLPGQRLTDRELTELLGVARSTVREAVRQLESEGLITTIPFRGPIVATLGREEARDLYELRAILEGEAGRLCAERGTSEHFAAMMQALDALRSAAQAGEVSAMMTATADFYRAMLDGAGNGALRQSIAGLQSRLAIFRFSATKYPGRMEQALPRLNDIAEAITARDGAAARAACIRHIQGAAELALFLIEERAKGALAARRRRTEQGSK</sequence>
<protein>
    <submittedName>
        <fullName evidence="5">GntR family transcriptional regulator</fullName>
    </submittedName>
</protein>
<dbReference type="SUPFAM" id="SSF48008">
    <property type="entry name" value="GntR ligand-binding domain-like"/>
    <property type="match status" value="1"/>
</dbReference>
<keyword evidence="6" id="KW-1185">Reference proteome</keyword>
<dbReference type="CDD" id="cd07377">
    <property type="entry name" value="WHTH_GntR"/>
    <property type="match status" value="1"/>
</dbReference>